<protein>
    <recommendedName>
        <fullName evidence="2">OB-fold nucleic acid binding domain-containing protein</fullName>
    </recommendedName>
</protein>
<accession>A0A381VXN9</accession>
<name>A0A381VXN9_9ZZZZ</name>
<sequence>MNSKLIRFFLVFFLGLATGADADAHHSFSANYQLDQLVELEGRVSSFVWRNPHCFLYMDVMTDDGEQVTWMLELLNTILATNVGWTASTFSVGDVLEFSGNPARTGAKRLRTTKIYRLADGFSYDITNRGLGGPSQTVGTRGL</sequence>
<organism evidence="1">
    <name type="scientific">marine metagenome</name>
    <dbReference type="NCBI Taxonomy" id="408172"/>
    <lineage>
        <taxon>unclassified sequences</taxon>
        <taxon>metagenomes</taxon>
        <taxon>ecological metagenomes</taxon>
    </lineage>
</organism>
<dbReference type="AlphaFoldDB" id="A0A381VXN9"/>
<reference evidence="1" key="1">
    <citation type="submission" date="2018-05" db="EMBL/GenBank/DDBJ databases">
        <authorList>
            <person name="Lanie J.A."/>
            <person name="Ng W.-L."/>
            <person name="Kazmierczak K.M."/>
            <person name="Andrzejewski T.M."/>
            <person name="Davidsen T.M."/>
            <person name="Wayne K.J."/>
            <person name="Tettelin H."/>
            <person name="Glass J.I."/>
            <person name="Rusch D."/>
            <person name="Podicherti R."/>
            <person name="Tsui H.-C.T."/>
            <person name="Winkler M.E."/>
        </authorList>
    </citation>
    <scope>NUCLEOTIDE SEQUENCE</scope>
</reference>
<evidence type="ECO:0008006" key="2">
    <source>
        <dbReference type="Google" id="ProtNLM"/>
    </source>
</evidence>
<evidence type="ECO:0000313" key="1">
    <source>
        <dbReference type="EMBL" id="SVA44397.1"/>
    </source>
</evidence>
<dbReference type="InterPro" id="IPR046150">
    <property type="entry name" value="DUF6152"/>
</dbReference>
<dbReference type="Pfam" id="PF19649">
    <property type="entry name" value="DUF6152"/>
    <property type="match status" value="1"/>
</dbReference>
<gene>
    <name evidence="1" type="ORF">METZ01_LOCUS97251</name>
</gene>
<proteinExistence type="predicted"/>
<dbReference type="EMBL" id="UINC01009933">
    <property type="protein sequence ID" value="SVA44397.1"/>
    <property type="molecule type" value="Genomic_DNA"/>
</dbReference>